<keyword evidence="4 13" id="KW-0548">Nucleotidyltransferase</keyword>
<keyword evidence="13" id="KW-0238">DNA-binding</keyword>
<name>A0A7M1SX35_9MICO</name>
<comment type="catalytic activity">
    <reaction evidence="12 13">
        <text>DNA(n) + a 2'-deoxyribonucleoside 5'-triphosphate = DNA(n+1) + diphosphate</text>
        <dbReference type="Rhea" id="RHEA:22508"/>
        <dbReference type="Rhea" id="RHEA-COMP:17339"/>
        <dbReference type="Rhea" id="RHEA-COMP:17340"/>
        <dbReference type="ChEBI" id="CHEBI:33019"/>
        <dbReference type="ChEBI" id="CHEBI:61560"/>
        <dbReference type="ChEBI" id="CHEBI:173112"/>
        <dbReference type="EC" id="2.7.7.7"/>
    </reaction>
</comment>
<keyword evidence="3 13" id="KW-0808">Transferase</keyword>
<comment type="cofactor">
    <cofactor evidence="13">
        <name>Mg(2+)</name>
        <dbReference type="ChEBI" id="CHEBI:18420"/>
    </cofactor>
    <text evidence="13">Binds 2 magnesium ions per subunit.</text>
</comment>
<dbReference type="InterPro" id="IPR043128">
    <property type="entry name" value="Rev_trsase/Diguanyl_cyclase"/>
</dbReference>
<dbReference type="SUPFAM" id="SSF100879">
    <property type="entry name" value="Lesion bypass DNA polymerase (Y-family), little finger domain"/>
    <property type="match status" value="1"/>
</dbReference>
<dbReference type="GO" id="GO:0003887">
    <property type="term" value="F:DNA-directed DNA polymerase activity"/>
    <property type="evidence" value="ECO:0007669"/>
    <property type="project" value="UniProtKB-UniRule"/>
</dbReference>
<organism evidence="16 17">
    <name type="scientific">Ruania alkalisoli</name>
    <dbReference type="NCBI Taxonomy" id="2779775"/>
    <lineage>
        <taxon>Bacteria</taxon>
        <taxon>Bacillati</taxon>
        <taxon>Actinomycetota</taxon>
        <taxon>Actinomycetes</taxon>
        <taxon>Micrococcales</taxon>
        <taxon>Ruaniaceae</taxon>
        <taxon>Ruania</taxon>
    </lineage>
</organism>
<proteinExistence type="inferred from homology"/>
<evidence type="ECO:0000256" key="2">
    <source>
        <dbReference type="ARBA" id="ARBA00022457"/>
    </source>
</evidence>
<protein>
    <recommendedName>
        <fullName evidence="13">DNA polymerase IV</fullName>
        <shortName evidence="13">Pol IV</shortName>
        <ecNumber evidence="13">2.7.7.7</ecNumber>
    </recommendedName>
</protein>
<dbReference type="HAMAP" id="MF_01113">
    <property type="entry name" value="DNApol_IV"/>
    <property type="match status" value="1"/>
</dbReference>
<dbReference type="PANTHER" id="PTHR11076">
    <property type="entry name" value="DNA REPAIR POLYMERASE UMUC / TRANSFERASE FAMILY MEMBER"/>
    <property type="match status" value="1"/>
</dbReference>
<dbReference type="EC" id="2.7.7.7" evidence="13"/>
<keyword evidence="13" id="KW-0963">Cytoplasm</keyword>
<dbReference type="NCBIfam" id="NF003015">
    <property type="entry name" value="PRK03858.1"/>
    <property type="match status" value="1"/>
</dbReference>
<dbReference type="Pfam" id="PF00817">
    <property type="entry name" value="IMS"/>
    <property type="match status" value="1"/>
</dbReference>
<evidence type="ECO:0000313" key="16">
    <source>
        <dbReference type="EMBL" id="QOR72138.1"/>
    </source>
</evidence>
<dbReference type="InterPro" id="IPR001126">
    <property type="entry name" value="UmuC"/>
</dbReference>
<dbReference type="GO" id="GO:0009432">
    <property type="term" value="P:SOS response"/>
    <property type="evidence" value="ECO:0007669"/>
    <property type="project" value="TreeGrafter"/>
</dbReference>
<dbReference type="NCBIfam" id="NF002677">
    <property type="entry name" value="PRK02406.1"/>
    <property type="match status" value="1"/>
</dbReference>
<evidence type="ECO:0000256" key="12">
    <source>
        <dbReference type="ARBA" id="ARBA00049244"/>
    </source>
</evidence>
<dbReference type="NCBIfam" id="NF002751">
    <property type="entry name" value="PRK02794.1"/>
    <property type="match status" value="1"/>
</dbReference>
<evidence type="ECO:0000256" key="3">
    <source>
        <dbReference type="ARBA" id="ARBA00022679"/>
    </source>
</evidence>
<keyword evidence="5 13" id="KW-0235">DNA replication</keyword>
<dbReference type="GO" id="GO:0006281">
    <property type="term" value="P:DNA repair"/>
    <property type="evidence" value="ECO:0007669"/>
    <property type="project" value="UniProtKB-UniRule"/>
</dbReference>
<feature type="binding site" evidence="13">
    <location>
        <position position="120"/>
    </location>
    <ligand>
        <name>Mg(2+)</name>
        <dbReference type="ChEBI" id="CHEBI:18420"/>
    </ligand>
</feature>
<evidence type="ECO:0000259" key="14">
    <source>
        <dbReference type="Pfam" id="PF00817"/>
    </source>
</evidence>
<dbReference type="SUPFAM" id="SSF56672">
    <property type="entry name" value="DNA/RNA polymerases"/>
    <property type="match status" value="1"/>
</dbReference>
<dbReference type="Pfam" id="PF11799">
    <property type="entry name" value="IMS_C"/>
    <property type="match status" value="1"/>
</dbReference>
<evidence type="ECO:0000256" key="8">
    <source>
        <dbReference type="ARBA" id="ARBA00022842"/>
    </source>
</evidence>
<dbReference type="PANTHER" id="PTHR11076:SF33">
    <property type="entry name" value="DNA POLYMERASE KAPPA"/>
    <property type="match status" value="1"/>
</dbReference>
<dbReference type="Gene3D" id="3.40.1170.60">
    <property type="match status" value="1"/>
</dbReference>
<keyword evidence="8 13" id="KW-0460">Magnesium</keyword>
<keyword evidence="17" id="KW-1185">Reference proteome</keyword>
<keyword evidence="2 13" id="KW-0515">Mutator protein</keyword>
<dbReference type="EMBL" id="CP063169">
    <property type="protein sequence ID" value="QOR72138.1"/>
    <property type="molecule type" value="Genomic_DNA"/>
</dbReference>
<evidence type="ECO:0000256" key="4">
    <source>
        <dbReference type="ARBA" id="ARBA00022695"/>
    </source>
</evidence>
<feature type="domain" description="UmuC" evidence="14">
    <location>
        <begin position="26"/>
        <end position="170"/>
    </location>
</feature>
<evidence type="ECO:0000259" key="15">
    <source>
        <dbReference type="Pfam" id="PF11799"/>
    </source>
</evidence>
<dbReference type="Gene3D" id="3.30.70.270">
    <property type="match status" value="1"/>
</dbReference>
<comment type="subunit">
    <text evidence="13">Monomer.</text>
</comment>
<dbReference type="GO" id="GO:0003684">
    <property type="term" value="F:damaged DNA binding"/>
    <property type="evidence" value="ECO:0007669"/>
    <property type="project" value="InterPro"/>
</dbReference>
<evidence type="ECO:0000256" key="7">
    <source>
        <dbReference type="ARBA" id="ARBA00022763"/>
    </source>
</evidence>
<dbReference type="FunFam" id="3.30.1490.100:FF:000004">
    <property type="entry name" value="DNA polymerase IV"/>
    <property type="match status" value="1"/>
</dbReference>
<keyword evidence="7 13" id="KW-0227">DNA damage</keyword>
<comment type="subcellular location">
    <subcellularLocation>
        <location evidence="13">Cytoplasm</location>
    </subcellularLocation>
</comment>
<evidence type="ECO:0000256" key="9">
    <source>
        <dbReference type="ARBA" id="ARBA00022932"/>
    </source>
</evidence>
<keyword evidence="10 13" id="KW-0234">DNA repair</keyword>
<evidence type="ECO:0000256" key="6">
    <source>
        <dbReference type="ARBA" id="ARBA00022723"/>
    </source>
</evidence>
<dbReference type="GO" id="GO:0005829">
    <property type="term" value="C:cytosol"/>
    <property type="evidence" value="ECO:0007669"/>
    <property type="project" value="TreeGrafter"/>
</dbReference>
<dbReference type="InterPro" id="IPR022880">
    <property type="entry name" value="DNApol_IV"/>
</dbReference>
<evidence type="ECO:0000256" key="13">
    <source>
        <dbReference type="HAMAP-Rule" id="MF_01113"/>
    </source>
</evidence>
<comment type="function">
    <text evidence="11 13">Poorly processive, error-prone DNA polymerase involved in untargeted mutagenesis. Copies undamaged DNA at stalled replication forks, which arise in vivo from mismatched or misaligned primer ends. These misaligned primers can be extended by PolIV. Exhibits no 3'-5' exonuclease (proofreading) activity. May be involved in translesional synthesis, in conjunction with the beta clamp from PolIII.</text>
</comment>
<dbReference type="GO" id="GO:0042276">
    <property type="term" value="P:error-prone translesion synthesis"/>
    <property type="evidence" value="ECO:0007669"/>
    <property type="project" value="TreeGrafter"/>
</dbReference>
<dbReference type="AlphaFoldDB" id="A0A7M1SX35"/>
<evidence type="ECO:0000256" key="1">
    <source>
        <dbReference type="ARBA" id="ARBA00010945"/>
    </source>
</evidence>
<dbReference type="InterPro" id="IPR036775">
    <property type="entry name" value="DNA_pol_Y-fam_lit_finger_sf"/>
</dbReference>
<dbReference type="Gene3D" id="3.30.1490.100">
    <property type="entry name" value="DNA polymerase, Y-family, little finger domain"/>
    <property type="match status" value="1"/>
</dbReference>
<reference evidence="16 17" key="1">
    <citation type="submission" date="2020-10" db="EMBL/GenBank/DDBJ databases">
        <title>Haloactinobacterium sp. RN3S43, a bacterium isolated from saline soil.</title>
        <authorList>
            <person name="Sun J.-Q."/>
        </authorList>
    </citation>
    <scope>NUCLEOTIDE SEQUENCE [LARGE SCALE GENOMIC DNA]</scope>
    <source>
        <strain evidence="16 17">RN3S43</strain>
    </source>
</reference>
<dbReference type="InterPro" id="IPR017961">
    <property type="entry name" value="DNA_pol_Y-fam_little_finger"/>
</dbReference>
<keyword evidence="9 13" id="KW-0239">DNA-directed DNA polymerase</keyword>
<evidence type="ECO:0000256" key="5">
    <source>
        <dbReference type="ARBA" id="ARBA00022705"/>
    </source>
</evidence>
<evidence type="ECO:0000256" key="11">
    <source>
        <dbReference type="ARBA" id="ARBA00025589"/>
    </source>
</evidence>
<evidence type="ECO:0000313" key="17">
    <source>
        <dbReference type="Proteomes" id="UP000593758"/>
    </source>
</evidence>
<gene>
    <name evidence="13" type="primary">dinB</name>
    <name evidence="16" type="ORF">IM660_07860</name>
</gene>
<comment type="similarity">
    <text evidence="1 13">Belongs to the DNA polymerase type-Y family.</text>
</comment>
<dbReference type="CDD" id="cd03586">
    <property type="entry name" value="PolY_Pol_IV_kappa"/>
    <property type="match status" value="1"/>
</dbReference>
<feature type="active site" evidence="13">
    <location>
        <position position="121"/>
    </location>
</feature>
<feature type="binding site" evidence="13">
    <location>
        <position position="27"/>
    </location>
    <ligand>
        <name>Mg(2+)</name>
        <dbReference type="ChEBI" id="CHEBI:18420"/>
    </ligand>
</feature>
<keyword evidence="6 13" id="KW-0479">Metal-binding</keyword>
<dbReference type="InterPro" id="IPR043502">
    <property type="entry name" value="DNA/RNA_pol_sf"/>
</dbReference>
<dbReference type="GO" id="GO:0006261">
    <property type="term" value="P:DNA-templated DNA replication"/>
    <property type="evidence" value="ECO:0007669"/>
    <property type="project" value="UniProtKB-UniRule"/>
</dbReference>
<accession>A0A7M1SX35</accession>
<dbReference type="RefSeq" id="WP_193498780.1">
    <property type="nucleotide sequence ID" value="NZ_CP063169.1"/>
</dbReference>
<feature type="site" description="Substrate discrimination" evidence="13">
    <location>
        <position position="32"/>
    </location>
</feature>
<dbReference type="KEGG" id="halt:IM660_07860"/>
<dbReference type="InterPro" id="IPR050116">
    <property type="entry name" value="DNA_polymerase-Y"/>
</dbReference>
<dbReference type="Proteomes" id="UP000593758">
    <property type="component" value="Chromosome"/>
</dbReference>
<feature type="domain" description="DNA polymerase Y-family little finger" evidence="15">
    <location>
        <begin position="259"/>
        <end position="363"/>
    </location>
</feature>
<sequence length="416" mass="44674">MSRAPRSAGARRDWGSDDSQTPILHVDMDAFFASVELLSRPELRGRPVIVGGRHRGVVLAATYEARASGVHSAMPMTRARVLCPQAIVIAPDHSRYREMSRGVMRILGDITPVIEPLSIDEAFLDVSGARRRLGPPAMIAGRLRTRIAEELGLPASVGIASTKFVAKLASSHAKPDGMLLVPRDATVAFLHSLPVGALWGVGERTEATLARLAIRTVADLAHTPPDTLRAALGESGGRRLLDLAWGRDPRAVEPVRREKSIGHEQTFAENLRDRADLAAVLLDQAHRCAARLRSGGLFAAGVAIKVRGADFTTLTRSRALEAPTDVAHDLYQVARELLAAVAVPPGGVRLLGLRCESLSEAASTAVQVRLDDSGPERRDAELAMDQIRRRYGRSSLTAGSLLPVPTTENARGDLSC</sequence>
<evidence type="ECO:0000256" key="10">
    <source>
        <dbReference type="ARBA" id="ARBA00023204"/>
    </source>
</evidence>
<dbReference type="GO" id="GO:0000287">
    <property type="term" value="F:magnesium ion binding"/>
    <property type="evidence" value="ECO:0007669"/>
    <property type="project" value="UniProtKB-UniRule"/>
</dbReference>
<dbReference type="Gene3D" id="1.10.150.20">
    <property type="entry name" value="5' to 3' exonuclease, C-terminal subdomain"/>
    <property type="match status" value="1"/>
</dbReference>